<evidence type="ECO:0000313" key="9">
    <source>
        <dbReference type="Proteomes" id="UP000238348"/>
    </source>
</evidence>
<dbReference type="Gene3D" id="2.40.50.100">
    <property type="match status" value="1"/>
</dbReference>
<dbReference type="InterPro" id="IPR050465">
    <property type="entry name" value="UPF0194_transport"/>
</dbReference>
<evidence type="ECO:0000256" key="5">
    <source>
        <dbReference type="SAM" id="MobiDB-lite"/>
    </source>
</evidence>
<dbReference type="NCBIfam" id="TIGR01730">
    <property type="entry name" value="RND_mfp"/>
    <property type="match status" value="1"/>
</dbReference>
<organism evidence="8 9">
    <name type="scientific">Sorangium cellulosum</name>
    <name type="common">Polyangium cellulosum</name>
    <dbReference type="NCBI Taxonomy" id="56"/>
    <lineage>
        <taxon>Bacteria</taxon>
        <taxon>Pseudomonadati</taxon>
        <taxon>Myxococcota</taxon>
        <taxon>Polyangia</taxon>
        <taxon>Polyangiales</taxon>
        <taxon>Polyangiaceae</taxon>
        <taxon>Sorangium</taxon>
    </lineage>
</organism>
<evidence type="ECO:0000259" key="7">
    <source>
        <dbReference type="Pfam" id="PF25990"/>
    </source>
</evidence>
<proteinExistence type="inferred from homology"/>
<evidence type="ECO:0000256" key="3">
    <source>
        <dbReference type="ARBA" id="ARBA00023054"/>
    </source>
</evidence>
<dbReference type="SUPFAM" id="SSF111369">
    <property type="entry name" value="HlyD-like secretion proteins"/>
    <property type="match status" value="2"/>
</dbReference>
<feature type="compositionally biased region" description="Gly residues" evidence="5">
    <location>
        <begin position="389"/>
        <end position="416"/>
    </location>
</feature>
<dbReference type="GO" id="GO:0016020">
    <property type="term" value="C:membrane"/>
    <property type="evidence" value="ECO:0007669"/>
    <property type="project" value="InterPro"/>
</dbReference>
<dbReference type="PANTHER" id="PTHR32347">
    <property type="entry name" value="EFFLUX SYSTEM COMPONENT YKNX-RELATED"/>
    <property type="match status" value="1"/>
</dbReference>
<dbReference type="EMBL" id="CP012673">
    <property type="protein sequence ID" value="AUX44599.1"/>
    <property type="molecule type" value="Genomic_DNA"/>
</dbReference>
<dbReference type="Pfam" id="PF25917">
    <property type="entry name" value="BSH_RND"/>
    <property type="match status" value="1"/>
</dbReference>
<reference evidence="8 9" key="1">
    <citation type="submission" date="2015-09" db="EMBL/GenBank/DDBJ databases">
        <title>Sorangium comparison.</title>
        <authorList>
            <person name="Zaburannyi N."/>
            <person name="Bunk B."/>
            <person name="Overmann J."/>
            <person name="Mueller R."/>
        </authorList>
    </citation>
    <scope>NUCLEOTIDE SEQUENCE [LARGE SCALE GENOMIC DNA]</scope>
    <source>
        <strain evidence="8 9">So ce26</strain>
    </source>
</reference>
<dbReference type="Pfam" id="PF25990">
    <property type="entry name" value="Beta-barrel_YknX"/>
    <property type="match status" value="1"/>
</dbReference>
<evidence type="ECO:0000259" key="6">
    <source>
        <dbReference type="Pfam" id="PF25917"/>
    </source>
</evidence>
<feature type="region of interest" description="Disordered" evidence="5">
    <location>
        <begin position="376"/>
        <end position="416"/>
    </location>
</feature>
<dbReference type="GO" id="GO:0030313">
    <property type="term" value="C:cell envelope"/>
    <property type="evidence" value="ECO:0007669"/>
    <property type="project" value="UniProtKB-SubCell"/>
</dbReference>
<dbReference type="Gene3D" id="2.40.30.170">
    <property type="match status" value="1"/>
</dbReference>
<keyword evidence="3 4" id="KW-0175">Coiled coil</keyword>
<dbReference type="OrthoDB" id="9784484at2"/>
<evidence type="ECO:0000256" key="1">
    <source>
        <dbReference type="ARBA" id="ARBA00004196"/>
    </source>
</evidence>
<gene>
    <name evidence="8" type="ORF">SOCE26_060650</name>
</gene>
<sequence>MNRNRKRYVMSGVAAAAIATFAIGGYAWYQEPSKAPAGPTVEVRRGSLTETAAASGKIEPDVQVEVKSRASGQVIEVLVDEGDKVEAGQLLVRLDPTDAERDLAEARVARDRVKADLTAARASLSVAELDRKNVEVSQGVAEKSAELGLGSTDAARTAAHATKIAGANTTLRRAQLSSAEAQLKAAELAVQDAETRLKETQIYAPIAGTVLDVAVEKGTLVSSALTNVSGGSAVMTLADLSNLRIVGAIDEAQIGRVAVGQRVDIRVDAYGDRVFQGVVDRVSPLGKEVSSVVTFDVEIVIKDKDASLLRSGMSADVEIVTAEQKDVLLVPLLAVQSAGKRRFVRLASGEERPIQTGATDGAQMVVLDGLSEGDDVLASAPAPAAPAGQGQGQRPGGGQNPMRGMGMGMGRSGGGR</sequence>
<dbReference type="InterPro" id="IPR006143">
    <property type="entry name" value="RND_pump_MFP"/>
</dbReference>
<name>A0A2L0EZD4_SORCE</name>
<comment type="subcellular location">
    <subcellularLocation>
        <location evidence="1">Cell envelope</location>
    </subcellularLocation>
</comment>
<evidence type="ECO:0000256" key="2">
    <source>
        <dbReference type="ARBA" id="ARBA00009477"/>
    </source>
</evidence>
<feature type="domain" description="Multidrug resistance protein MdtA-like barrel-sandwich hybrid" evidence="6">
    <location>
        <begin position="63"/>
        <end position="226"/>
    </location>
</feature>
<evidence type="ECO:0000256" key="4">
    <source>
        <dbReference type="SAM" id="Coils"/>
    </source>
</evidence>
<evidence type="ECO:0000313" key="8">
    <source>
        <dbReference type="EMBL" id="AUX44599.1"/>
    </source>
</evidence>
<feature type="coiled-coil region" evidence="4">
    <location>
        <begin position="176"/>
        <end position="203"/>
    </location>
</feature>
<comment type="similarity">
    <text evidence="2">Belongs to the membrane fusion protein (MFP) (TC 8.A.1) family.</text>
</comment>
<dbReference type="RefSeq" id="WP_104983100.1">
    <property type="nucleotide sequence ID" value="NZ_CP012673.1"/>
</dbReference>
<feature type="domain" description="YknX-like beta-barrel" evidence="7">
    <location>
        <begin position="244"/>
        <end position="319"/>
    </location>
</feature>
<protein>
    <submittedName>
        <fullName evidence="8">Hemolysin D</fullName>
    </submittedName>
</protein>
<dbReference type="AlphaFoldDB" id="A0A2L0EZD4"/>
<dbReference type="Proteomes" id="UP000238348">
    <property type="component" value="Chromosome"/>
</dbReference>
<dbReference type="InterPro" id="IPR058625">
    <property type="entry name" value="MdtA-like_BSH"/>
</dbReference>
<dbReference type="InterPro" id="IPR058636">
    <property type="entry name" value="Beta-barrel_YknX"/>
</dbReference>
<dbReference type="GO" id="GO:0022857">
    <property type="term" value="F:transmembrane transporter activity"/>
    <property type="evidence" value="ECO:0007669"/>
    <property type="project" value="InterPro"/>
</dbReference>
<accession>A0A2L0EZD4</accession>
<dbReference type="Gene3D" id="2.40.420.20">
    <property type="match status" value="1"/>
</dbReference>